<feature type="domain" description="Phenol hydroxylase-like C-terminal dimerisation" evidence="6">
    <location>
        <begin position="472"/>
        <end position="656"/>
    </location>
</feature>
<evidence type="ECO:0000259" key="6">
    <source>
        <dbReference type="Pfam" id="PF07976"/>
    </source>
</evidence>
<dbReference type="InterPro" id="IPR002938">
    <property type="entry name" value="FAD-bd"/>
</dbReference>
<dbReference type="PANTHER" id="PTHR43004">
    <property type="entry name" value="TRK SYSTEM POTASSIUM UPTAKE PROTEIN"/>
    <property type="match status" value="1"/>
</dbReference>
<name>A0A1V6SEH1_9EURO</name>
<comment type="caution">
    <text evidence="7">The sequence shown here is derived from an EMBL/GenBank/DDBJ whole genome shotgun (WGS) entry which is preliminary data.</text>
</comment>
<keyword evidence="4" id="KW-0560">Oxidoreductase</keyword>
<dbReference type="InterPro" id="IPR036188">
    <property type="entry name" value="FAD/NAD-bd_sf"/>
</dbReference>
<dbReference type="Gene3D" id="3.50.50.60">
    <property type="entry name" value="FAD/NAD(P)-binding domain"/>
    <property type="match status" value="1"/>
</dbReference>
<dbReference type="InterPro" id="IPR050641">
    <property type="entry name" value="RIFMO-like"/>
</dbReference>
<evidence type="ECO:0000313" key="7">
    <source>
        <dbReference type="EMBL" id="OQE12402.1"/>
    </source>
</evidence>
<dbReference type="InterPro" id="IPR012941">
    <property type="entry name" value="Phe_hydrox_C_dim_dom"/>
</dbReference>
<dbReference type="SUPFAM" id="SSF51905">
    <property type="entry name" value="FAD/NAD(P)-binding domain"/>
    <property type="match status" value="1"/>
</dbReference>
<dbReference type="SUPFAM" id="SSF54373">
    <property type="entry name" value="FAD-linked reductases, C-terminal domain"/>
    <property type="match status" value="1"/>
</dbReference>
<dbReference type="Proteomes" id="UP000191518">
    <property type="component" value="Unassembled WGS sequence"/>
</dbReference>
<sequence>MPVFTETSSSSRDLRVLPSFAPPLPRLAAPFERNDKNEEKYEVIVVGAGPAGLMLSLLLSRYGLSDTSLLCIDAKPSTLKSGQADGVQPRTLEVFKSLGISTEIEEEGCQMWQFAFWNPSSDPNKVIERTSVVPEVIPPARFRYEATIHQGRIERIMETDLLRYSERGIVRDTKVVDVKIDEEGDAEFPVLITMATNGVEKTVRTKHLVGADGAHSVVRQCMGLRLEGESLDHIWGVVDMVAETDFPDIRRRCGIHSPAGSVMIIPRERISTGEYLTRLYVQVPGDVAPESDQIPNGAESIKSEDARQRRSKITLEGILKQAADAIKPYSLRPKENAVDWWAAYQIGQRVSPEFIVNDSKGIARVFIAGDVRKQVSAGQGMNVSMMDSYNLAWKLMYQINGLAPEPAGPNSPSPLLDTYQTERHEIAQQLIDFDRKFSTMFSGQMGATEGLTEEEFQQAFKLGNGFTSGCGVEYPENMLVIRDELDDIKSKGPNPVTGTDYISGILRPGRRLLNVRLLRHADGWERDIHDDMLSTGRFRIMCLTSTDLLDRNSISAKALEAVTLLEAQFPKSIIEQIILHPRLHRSFEWDDVPTCVKQQAEMRFYDGSALDDAYSIYGVDPAQGALVVVRPDGYVGIVACLSDVQRVGRYLKQCIRTVSHN</sequence>
<feature type="domain" description="FAD-binding" evidence="5">
    <location>
        <begin position="41"/>
        <end position="433"/>
    </location>
</feature>
<evidence type="ECO:0000256" key="3">
    <source>
        <dbReference type="ARBA" id="ARBA00022827"/>
    </source>
</evidence>
<dbReference type="OrthoDB" id="1716816at2759"/>
<comment type="similarity">
    <text evidence="1">Belongs to the PheA/TfdB FAD monooxygenase family.</text>
</comment>
<evidence type="ECO:0008006" key="9">
    <source>
        <dbReference type="Google" id="ProtNLM"/>
    </source>
</evidence>
<dbReference type="CDD" id="cd02979">
    <property type="entry name" value="PHOX_C"/>
    <property type="match status" value="1"/>
</dbReference>
<dbReference type="STRING" id="29845.A0A1V6SEH1"/>
<dbReference type="EMBL" id="MDYP01000001">
    <property type="protein sequence ID" value="OQE12402.1"/>
    <property type="molecule type" value="Genomic_DNA"/>
</dbReference>
<keyword evidence="8" id="KW-1185">Reference proteome</keyword>
<evidence type="ECO:0000256" key="4">
    <source>
        <dbReference type="ARBA" id="ARBA00023002"/>
    </source>
</evidence>
<dbReference type="Pfam" id="PF01494">
    <property type="entry name" value="FAD_binding_3"/>
    <property type="match status" value="1"/>
</dbReference>
<dbReference type="Pfam" id="PF07976">
    <property type="entry name" value="Phe_hydrox_dim"/>
    <property type="match status" value="1"/>
</dbReference>
<evidence type="ECO:0000259" key="5">
    <source>
        <dbReference type="Pfam" id="PF01494"/>
    </source>
</evidence>
<evidence type="ECO:0000256" key="1">
    <source>
        <dbReference type="ARBA" id="ARBA00007801"/>
    </source>
</evidence>
<dbReference type="SUPFAM" id="SSF52833">
    <property type="entry name" value="Thioredoxin-like"/>
    <property type="match status" value="1"/>
</dbReference>
<reference evidence="8" key="1">
    <citation type="journal article" date="2017" name="Nat. Microbiol.">
        <title>Global analysis of biosynthetic gene clusters reveals vast potential of secondary metabolite production in Penicillium species.</title>
        <authorList>
            <person name="Nielsen J.C."/>
            <person name="Grijseels S."/>
            <person name="Prigent S."/>
            <person name="Ji B."/>
            <person name="Dainat J."/>
            <person name="Nielsen K.F."/>
            <person name="Frisvad J.C."/>
            <person name="Workman M."/>
            <person name="Nielsen J."/>
        </authorList>
    </citation>
    <scope>NUCLEOTIDE SEQUENCE [LARGE SCALE GENOMIC DNA]</scope>
    <source>
        <strain evidence="8">IBT 29486</strain>
    </source>
</reference>
<protein>
    <recommendedName>
        <fullName evidence="9">FAD-binding domain-containing protein</fullName>
    </recommendedName>
</protein>
<dbReference type="InterPro" id="IPR038220">
    <property type="entry name" value="PHOX_C_sf"/>
</dbReference>
<proteinExistence type="inferred from homology"/>
<dbReference type="Gene3D" id="3.40.30.20">
    <property type="match status" value="1"/>
</dbReference>
<dbReference type="InterPro" id="IPR036249">
    <property type="entry name" value="Thioredoxin-like_sf"/>
</dbReference>
<dbReference type="PRINTS" id="PR00420">
    <property type="entry name" value="RNGMNOXGNASE"/>
</dbReference>
<keyword evidence="2" id="KW-0285">Flavoprotein</keyword>
<organism evidence="7 8">
    <name type="scientific">Penicillium vulpinum</name>
    <dbReference type="NCBI Taxonomy" id="29845"/>
    <lineage>
        <taxon>Eukaryota</taxon>
        <taxon>Fungi</taxon>
        <taxon>Dikarya</taxon>
        <taxon>Ascomycota</taxon>
        <taxon>Pezizomycotina</taxon>
        <taxon>Eurotiomycetes</taxon>
        <taxon>Eurotiomycetidae</taxon>
        <taxon>Eurotiales</taxon>
        <taxon>Aspergillaceae</taxon>
        <taxon>Penicillium</taxon>
    </lineage>
</organism>
<dbReference type="Gene3D" id="3.30.9.10">
    <property type="entry name" value="D-Amino Acid Oxidase, subunit A, domain 2"/>
    <property type="match status" value="1"/>
</dbReference>
<dbReference type="GO" id="GO:0071949">
    <property type="term" value="F:FAD binding"/>
    <property type="evidence" value="ECO:0007669"/>
    <property type="project" value="InterPro"/>
</dbReference>
<gene>
    <name evidence="7" type="ORF">PENVUL_c001G03411</name>
</gene>
<dbReference type="PANTHER" id="PTHR43004:SF15">
    <property type="entry name" value="MONOOXYGENASE, PUTATIVE (AFU_ORTHOLOGUE AFUA_6G03030)-RELATED"/>
    <property type="match status" value="1"/>
</dbReference>
<dbReference type="GO" id="GO:0016709">
    <property type="term" value="F:oxidoreductase activity, acting on paired donors, with incorporation or reduction of molecular oxygen, NAD(P)H as one donor, and incorporation of one atom of oxygen"/>
    <property type="evidence" value="ECO:0007669"/>
    <property type="project" value="UniProtKB-ARBA"/>
</dbReference>
<dbReference type="AlphaFoldDB" id="A0A1V6SEH1"/>
<keyword evidence="3" id="KW-0274">FAD</keyword>
<accession>A0A1V6SEH1</accession>
<evidence type="ECO:0000256" key="2">
    <source>
        <dbReference type="ARBA" id="ARBA00022630"/>
    </source>
</evidence>
<evidence type="ECO:0000313" key="8">
    <source>
        <dbReference type="Proteomes" id="UP000191518"/>
    </source>
</evidence>